<evidence type="ECO:0000313" key="3">
    <source>
        <dbReference type="Proteomes" id="UP000602510"/>
    </source>
</evidence>
<sequence>MPDILPVVQYSLTTMPSDRIGMLAPLTAFTGLASSSQLGAIVTNDKVMELSTDELVAQQQKHLQTVQDALTKMHQAAATISDKKRRQHWKRWNERQDVVMPKYEIGEFVLAASVLLRRNKLALYWTGPNRVVSAENDYTFQVQGLVAPYAITVHHASRLKPYRDSQREVTEDILAHIHHGDCGHLVERLLDCRKGSEDYEPNVQWGGLDHLEASWEPARVMIEYILKLVVSYVAAHPKHKTL</sequence>
<dbReference type="SUPFAM" id="SSF54160">
    <property type="entry name" value="Chromo domain-like"/>
    <property type="match status" value="1"/>
</dbReference>
<dbReference type="Proteomes" id="UP000602510">
    <property type="component" value="Unassembled WGS sequence"/>
</dbReference>
<evidence type="ECO:0000313" key="2">
    <source>
        <dbReference type="EMBL" id="KAF4036130.1"/>
    </source>
</evidence>
<keyword evidence="3" id="KW-1185">Reference proteome</keyword>
<name>A0A833T159_PHYIN</name>
<comment type="caution">
    <text evidence="2">The sequence shown here is derived from an EMBL/GenBank/DDBJ whole genome shotgun (WGS) entry which is preliminary data.</text>
</comment>
<dbReference type="InterPro" id="IPR016197">
    <property type="entry name" value="Chromo-like_dom_sf"/>
</dbReference>
<accession>A0A833T159</accession>
<gene>
    <name evidence="2" type="ORF">GN244_ATG11838</name>
</gene>
<dbReference type="EMBL" id="WSZM01000280">
    <property type="protein sequence ID" value="KAF4036130.1"/>
    <property type="molecule type" value="Genomic_DNA"/>
</dbReference>
<dbReference type="InterPro" id="IPR000953">
    <property type="entry name" value="Chromo/chromo_shadow_dom"/>
</dbReference>
<dbReference type="PROSITE" id="PS50013">
    <property type="entry name" value="CHROMO_2"/>
    <property type="match status" value="1"/>
</dbReference>
<proteinExistence type="predicted"/>
<feature type="domain" description="Chromo" evidence="1">
    <location>
        <begin position="184"/>
        <end position="242"/>
    </location>
</feature>
<dbReference type="AlphaFoldDB" id="A0A833T159"/>
<protein>
    <recommendedName>
        <fullName evidence="1">Chromo domain-containing protein</fullName>
    </recommendedName>
</protein>
<evidence type="ECO:0000259" key="1">
    <source>
        <dbReference type="PROSITE" id="PS50013"/>
    </source>
</evidence>
<reference evidence="2" key="1">
    <citation type="submission" date="2020-04" db="EMBL/GenBank/DDBJ databases">
        <title>Hybrid Assembly of Korean Phytophthora infestans isolates.</title>
        <authorList>
            <person name="Prokchorchik M."/>
            <person name="Lee Y."/>
            <person name="Seo J."/>
            <person name="Cho J.-H."/>
            <person name="Park Y.-E."/>
            <person name="Jang D.-C."/>
            <person name="Im J.-S."/>
            <person name="Choi J.-G."/>
            <person name="Park H.-J."/>
            <person name="Lee G.-B."/>
            <person name="Lee Y.-G."/>
            <person name="Hong S.-Y."/>
            <person name="Cho K."/>
            <person name="Sohn K.H."/>
        </authorList>
    </citation>
    <scope>NUCLEOTIDE SEQUENCE</scope>
    <source>
        <strain evidence="2">KR_1_A1</strain>
    </source>
</reference>
<organism evidence="2 3">
    <name type="scientific">Phytophthora infestans</name>
    <name type="common">Potato late blight agent</name>
    <name type="synonym">Botrytis infestans</name>
    <dbReference type="NCBI Taxonomy" id="4787"/>
    <lineage>
        <taxon>Eukaryota</taxon>
        <taxon>Sar</taxon>
        <taxon>Stramenopiles</taxon>
        <taxon>Oomycota</taxon>
        <taxon>Peronosporomycetes</taxon>
        <taxon>Peronosporales</taxon>
        <taxon>Peronosporaceae</taxon>
        <taxon>Phytophthora</taxon>
    </lineage>
</organism>